<feature type="region of interest" description="Disordered" evidence="3">
    <location>
        <begin position="990"/>
        <end position="1071"/>
    </location>
</feature>
<feature type="compositionally biased region" description="Polar residues" evidence="3">
    <location>
        <begin position="69"/>
        <end position="85"/>
    </location>
</feature>
<evidence type="ECO:0000256" key="2">
    <source>
        <dbReference type="SAM" id="Coils"/>
    </source>
</evidence>
<dbReference type="NCBIfam" id="TIGR03715">
    <property type="entry name" value="KxYKxGKxW"/>
    <property type="match status" value="1"/>
</dbReference>
<dbReference type="Pfam" id="PF19258">
    <property type="entry name" value="KxYKxGKxW_sig"/>
    <property type="match status" value="1"/>
</dbReference>
<evidence type="ECO:0000313" key="5">
    <source>
        <dbReference type="EMBL" id="MFC6315870.1"/>
    </source>
</evidence>
<evidence type="ECO:0000313" key="6">
    <source>
        <dbReference type="Proteomes" id="UP001596310"/>
    </source>
</evidence>
<name>A0ABW1US24_9LACO</name>
<proteinExistence type="predicted"/>
<keyword evidence="4" id="KW-0472">Membrane</keyword>
<keyword evidence="4" id="KW-0812">Transmembrane</keyword>
<keyword evidence="6" id="KW-1185">Reference proteome</keyword>
<accession>A0ABW1US24</accession>
<feature type="coiled-coil region" evidence="2">
    <location>
        <begin position="449"/>
        <end position="476"/>
    </location>
</feature>
<keyword evidence="4" id="KW-1133">Transmembrane helix</keyword>
<feature type="compositionally biased region" description="Low complexity" evidence="3">
    <location>
        <begin position="995"/>
        <end position="1018"/>
    </location>
</feature>
<evidence type="ECO:0000256" key="4">
    <source>
        <dbReference type="SAM" id="Phobius"/>
    </source>
</evidence>
<dbReference type="Proteomes" id="UP001596310">
    <property type="component" value="Unassembled WGS sequence"/>
</dbReference>
<dbReference type="RefSeq" id="WP_125599839.1">
    <property type="nucleotide sequence ID" value="NZ_JBHSSM010000022.1"/>
</dbReference>
<keyword evidence="1" id="KW-0732">Signal</keyword>
<organism evidence="5 6">
    <name type="scientific">Lapidilactobacillus achengensis</name>
    <dbReference type="NCBI Taxonomy" id="2486000"/>
    <lineage>
        <taxon>Bacteria</taxon>
        <taxon>Bacillati</taxon>
        <taxon>Bacillota</taxon>
        <taxon>Bacilli</taxon>
        <taxon>Lactobacillales</taxon>
        <taxon>Lactobacillaceae</taxon>
        <taxon>Lapidilactobacillus</taxon>
    </lineage>
</organism>
<comment type="caution">
    <text evidence="5">The sequence shown here is derived from an EMBL/GenBank/DDBJ whole genome shotgun (WGS) entry which is preliminary data.</text>
</comment>
<feature type="region of interest" description="Disordered" evidence="3">
    <location>
        <begin position="69"/>
        <end position="143"/>
    </location>
</feature>
<gene>
    <name evidence="5" type="ORF">ACFQHW_09885</name>
</gene>
<sequence length="1120" mass="119088">MKNQVGRKSNMGVRPVLRYKIYKDGKFWVYANITALSLGLSMAITPTNAQAATVTVATPSAITATETNQAVATDHSGSLSFGTPETTTTTNNDIDDATTKSVADDNADREQTPPTAAEDANTTPTKAEDLNNTYTDAKDQTDNANKAATDANKSLAVLQALLADEKLTQTDGWQAKLQAALDDFKAKADAFTGSVTDTDATVAAYQKAIDALIVSKPNAVDKVTQGEDGKGNTIADYDNLVKAYKEQVEQQLAGLQNNLDNYDNATGVNAAQTALKTAAVALNDAIDKSNTTTTVTNLTELKAAYDEALAAYNAAVDTYNENENATTKIPTVQTNADGETDDGKNPSDQAFEDVKNYLNAKEAYTAAKNAYDNTAGKADQVTKHLTAWQTAVTQYNEALKTLQDIDLSGITAADTAKIKEAKAVQDASVATIKAQKAYDAATSADEKDADELASTAKELSTKLATLQATVDAWNKTYTAYLAAVKEKAAEDIAIPDLGTLGQSVTTAQTALSGSTVALQTSQTTYKNALDAYQAALDAYNTGQNAARGDLPDLTAFNDSLQTQFTANNQTMAGANALVAVKNAERALQQKVNEINGYVTGINNTQAVWQVTADAGAETGAWNLLTTQLAAIGSQLSTTGAAYQTAGKSYETLVNNYLASITAYNNAVTEKDRLVASTYTDVNTVTSSISAFKESLDTFQNAYDELMNTIATNAPDLDANEKAQTSLSNGTQLSTDGTVSKTSDRGVRFFPQGIYMIGGSSLESIASQPFDEKDLAEGLVNLNIGQETFDANDLGIINKADLIKTEDEQGNAIYKLKEADKARWMGVFRRKLLSTYVDNGKTYHLAAYFVPGTNADNTNPARPGGYYTFTTLDPITEFFNNFLGSSPNIGNNPYFYFYYVAEPDNITKTETDEAGQTSTVSAITMPTAASIDNLTAVNTNLALTANGTLASEPTVSEMTDDSATLKYRGGDTVETTLGELSIESASTITLNHAEVPTDPTDPSKPDGSTDSTDPTDPADPGNPSRPVNPDNGSNHDYSGDDHGNPNDDDAEEPGGLDKDENIALPQTGASKTVKQQVISALPQTGDRQTQQRRLQVIGTALLSLVVLVGGLTIRKRRDQRN</sequence>
<dbReference type="InterPro" id="IPR022263">
    <property type="entry name" value="KxYKxGKxW"/>
</dbReference>
<feature type="compositionally biased region" description="Polar residues" evidence="3">
    <location>
        <begin position="120"/>
        <end position="135"/>
    </location>
</feature>
<evidence type="ECO:0000256" key="3">
    <source>
        <dbReference type="SAM" id="MobiDB-lite"/>
    </source>
</evidence>
<dbReference type="EMBL" id="JBHSSM010000022">
    <property type="protein sequence ID" value="MFC6315870.1"/>
    <property type="molecule type" value="Genomic_DNA"/>
</dbReference>
<protein>
    <submittedName>
        <fullName evidence="5">KxYKxGKxW signal peptide domain-containing protein</fullName>
    </submittedName>
</protein>
<feature type="compositionally biased region" description="Basic and acidic residues" evidence="3">
    <location>
        <begin position="102"/>
        <end position="111"/>
    </location>
</feature>
<reference evidence="6" key="1">
    <citation type="journal article" date="2019" name="Int. J. Syst. Evol. Microbiol.">
        <title>The Global Catalogue of Microorganisms (GCM) 10K type strain sequencing project: providing services to taxonomists for standard genome sequencing and annotation.</title>
        <authorList>
            <consortium name="The Broad Institute Genomics Platform"/>
            <consortium name="The Broad Institute Genome Sequencing Center for Infectious Disease"/>
            <person name="Wu L."/>
            <person name="Ma J."/>
        </authorList>
    </citation>
    <scope>NUCLEOTIDE SEQUENCE [LARGE SCALE GENOMIC DNA]</scope>
    <source>
        <strain evidence="6">CCM 8897</strain>
    </source>
</reference>
<keyword evidence="2" id="KW-0175">Coiled coil</keyword>
<feature type="transmembrane region" description="Helical" evidence="4">
    <location>
        <begin position="1093"/>
        <end position="1112"/>
    </location>
</feature>
<evidence type="ECO:0000256" key="1">
    <source>
        <dbReference type="ARBA" id="ARBA00022729"/>
    </source>
</evidence>